<keyword evidence="2" id="KW-1185">Reference proteome</keyword>
<dbReference type="EMBL" id="CAAALY010009321">
    <property type="protein sequence ID" value="VEL10549.1"/>
    <property type="molecule type" value="Genomic_DNA"/>
</dbReference>
<gene>
    <name evidence="1" type="ORF">PXEA_LOCUS3989</name>
</gene>
<proteinExistence type="predicted"/>
<evidence type="ECO:0000313" key="1">
    <source>
        <dbReference type="EMBL" id="VEL10549.1"/>
    </source>
</evidence>
<accession>A0A448WFK7</accession>
<reference evidence="1" key="1">
    <citation type="submission" date="2018-11" db="EMBL/GenBank/DDBJ databases">
        <authorList>
            <consortium name="Pathogen Informatics"/>
        </authorList>
    </citation>
    <scope>NUCLEOTIDE SEQUENCE</scope>
</reference>
<protein>
    <submittedName>
        <fullName evidence="1">Uncharacterized protein</fullName>
    </submittedName>
</protein>
<organism evidence="1 2">
    <name type="scientific">Protopolystoma xenopodis</name>
    <dbReference type="NCBI Taxonomy" id="117903"/>
    <lineage>
        <taxon>Eukaryota</taxon>
        <taxon>Metazoa</taxon>
        <taxon>Spiralia</taxon>
        <taxon>Lophotrochozoa</taxon>
        <taxon>Platyhelminthes</taxon>
        <taxon>Monogenea</taxon>
        <taxon>Polyopisthocotylea</taxon>
        <taxon>Polystomatidea</taxon>
        <taxon>Polystomatidae</taxon>
        <taxon>Protopolystoma</taxon>
    </lineage>
</organism>
<name>A0A448WFK7_9PLAT</name>
<dbReference type="AlphaFoldDB" id="A0A448WFK7"/>
<sequence length="70" mass="8192">MNRLCPTWERRKLSVAVCPWATITGAEENRGYILVTAQLVLLRCQRRRRRRSRRKKCAFVCMHCLLSASA</sequence>
<dbReference type="Proteomes" id="UP000784294">
    <property type="component" value="Unassembled WGS sequence"/>
</dbReference>
<comment type="caution">
    <text evidence="1">The sequence shown here is derived from an EMBL/GenBank/DDBJ whole genome shotgun (WGS) entry which is preliminary data.</text>
</comment>
<evidence type="ECO:0000313" key="2">
    <source>
        <dbReference type="Proteomes" id="UP000784294"/>
    </source>
</evidence>